<dbReference type="PANTHER" id="PTHR46623">
    <property type="entry name" value="CARBOXYMETHYLENEBUTENOLIDASE-RELATED"/>
    <property type="match status" value="1"/>
</dbReference>
<dbReference type="GO" id="GO:0016787">
    <property type="term" value="F:hydrolase activity"/>
    <property type="evidence" value="ECO:0007669"/>
    <property type="project" value="InterPro"/>
</dbReference>
<dbReference type="InterPro" id="IPR051049">
    <property type="entry name" value="Dienelactone_hydrolase-like"/>
</dbReference>
<dbReference type="InterPro" id="IPR029058">
    <property type="entry name" value="AB_hydrolase_fold"/>
</dbReference>
<sequence>TMGRHILIIALSILVTGSFGSFNTPASAATTKPLPASGKVELMLGADGEMPTTIYVPEGTGIKPLILVIHASGGMMDADHDYAKALRKEGYISVVPDFFTSYDITQKTKTETWTDYRDDIHKDFTTIISQVKSMSKIPSKNVFAVGFSNGGYWAAALAARGDIDAGVSYYGAYSEGGTVRGRSAIESASIISEADSDSAPLLMFHGTDDSFVPFEVAKIFEDLYPNVEAHYYDDVEHIYERKGKFDYYDEEAAKDSWGKTLKFLKQHRK</sequence>
<proteinExistence type="predicted"/>
<accession>A0A382SXG4</accession>
<gene>
    <name evidence="2" type="ORF">METZ01_LOCUS367277</name>
</gene>
<reference evidence="2" key="1">
    <citation type="submission" date="2018-05" db="EMBL/GenBank/DDBJ databases">
        <authorList>
            <person name="Lanie J.A."/>
            <person name="Ng W.-L."/>
            <person name="Kazmierczak K.M."/>
            <person name="Andrzejewski T.M."/>
            <person name="Davidsen T.M."/>
            <person name="Wayne K.J."/>
            <person name="Tettelin H."/>
            <person name="Glass J.I."/>
            <person name="Rusch D."/>
            <person name="Podicherti R."/>
            <person name="Tsui H.-C.T."/>
            <person name="Winkler M.E."/>
        </authorList>
    </citation>
    <scope>NUCLEOTIDE SEQUENCE</scope>
</reference>
<name>A0A382SXG4_9ZZZZ</name>
<organism evidence="2">
    <name type="scientific">marine metagenome</name>
    <dbReference type="NCBI Taxonomy" id="408172"/>
    <lineage>
        <taxon>unclassified sequences</taxon>
        <taxon>metagenomes</taxon>
        <taxon>ecological metagenomes</taxon>
    </lineage>
</organism>
<protein>
    <recommendedName>
        <fullName evidence="1">Dienelactone hydrolase domain-containing protein</fullName>
    </recommendedName>
</protein>
<feature type="non-terminal residue" evidence="2">
    <location>
        <position position="1"/>
    </location>
</feature>
<dbReference type="SUPFAM" id="SSF53474">
    <property type="entry name" value="alpha/beta-Hydrolases"/>
    <property type="match status" value="1"/>
</dbReference>
<feature type="domain" description="Dienelactone hydrolase" evidence="1">
    <location>
        <begin position="52"/>
        <end position="267"/>
    </location>
</feature>
<evidence type="ECO:0000313" key="2">
    <source>
        <dbReference type="EMBL" id="SVD14423.1"/>
    </source>
</evidence>
<evidence type="ECO:0000259" key="1">
    <source>
        <dbReference type="Pfam" id="PF01738"/>
    </source>
</evidence>
<dbReference type="InterPro" id="IPR002925">
    <property type="entry name" value="Dienelactn_hydro"/>
</dbReference>
<dbReference type="Gene3D" id="3.40.50.1820">
    <property type="entry name" value="alpha/beta hydrolase"/>
    <property type="match status" value="1"/>
</dbReference>
<dbReference type="EMBL" id="UINC01132235">
    <property type="protein sequence ID" value="SVD14423.1"/>
    <property type="molecule type" value="Genomic_DNA"/>
</dbReference>
<dbReference type="PANTHER" id="PTHR46623:SF6">
    <property type="entry name" value="ALPHA_BETA-HYDROLASES SUPERFAMILY PROTEIN"/>
    <property type="match status" value="1"/>
</dbReference>
<dbReference type="AlphaFoldDB" id="A0A382SXG4"/>
<dbReference type="Pfam" id="PF01738">
    <property type="entry name" value="DLH"/>
    <property type="match status" value="1"/>
</dbReference>